<proteinExistence type="predicted"/>
<gene>
    <name evidence="4" type="ORF">Z520_12176</name>
</gene>
<dbReference type="AlphaFoldDB" id="A0A0D2JG10"/>
<feature type="domain" description="Alpha/beta hydrolase fold-3" evidence="3">
    <location>
        <begin position="267"/>
        <end position="449"/>
    </location>
</feature>
<dbReference type="InterPro" id="IPR013094">
    <property type="entry name" value="AB_hydrolase_3"/>
</dbReference>
<dbReference type="OrthoDB" id="408631at2759"/>
<dbReference type="InterPro" id="IPR050300">
    <property type="entry name" value="GDXG_lipolytic_enzyme"/>
</dbReference>
<dbReference type="GeneID" id="27717922"/>
<reference evidence="4 5" key="1">
    <citation type="submission" date="2015-01" db="EMBL/GenBank/DDBJ databases">
        <title>The Genome Sequence of Fonsecaea multimorphosa CBS 102226.</title>
        <authorList>
            <consortium name="The Broad Institute Genomics Platform"/>
            <person name="Cuomo C."/>
            <person name="de Hoog S."/>
            <person name="Gorbushina A."/>
            <person name="Stielow B."/>
            <person name="Teixiera M."/>
            <person name="Abouelleil A."/>
            <person name="Chapman S.B."/>
            <person name="Priest M."/>
            <person name="Young S.K."/>
            <person name="Wortman J."/>
            <person name="Nusbaum C."/>
            <person name="Birren B."/>
        </authorList>
    </citation>
    <scope>NUCLEOTIDE SEQUENCE [LARGE SCALE GENOMIC DNA]</scope>
    <source>
        <strain evidence="4 5">CBS 102226</strain>
    </source>
</reference>
<dbReference type="EMBL" id="KN848110">
    <property type="protein sequence ID" value="KIX92092.1"/>
    <property type="molecule type" value="Genomic_DNA"/>
</dbReference>
<evidence type="ECO:0000256" key="1">
    <source>
        <dbReference type="ARBA" id="ARBA00022801"/>
    </source>
</evidence>
<keyword evidence="5" id="KW-1185">Reference proteome</keyword>
<keyword evidence="1" id="KW-0378">Hydrolase</keyword>
<protein>
    <recommendedName>
        <fullName evidence="3">Alpha/beta hydrolase fold-3 domain-containing protein</fullName>
    </recommendedName>
</protein>
<name>A0A0D2JG10_9EURO</name>
<dbReference type="InterPro" id="IPR029058">
    <property type="entry name" value="AB_hydrolase_fold"/>
</dbReference>
<dbReference type="PANTHER" id="PTHR48081:SF8">
    <property type="entry name" value="ALPHA_BETA HYDROLASE FOLD-3 DOMAIN-CONTAINING PROTEIN-RELATED"/>
    <property type="match status" value="1"/>
</dbReference>
<dbReference type="SUPFAM" id="SSF53474">
    <property type="entry name" value="alpha/beta-Hydrolases"/>
    <property type="match status" value="1"/>
</dbReference>
<organism evidence="4 5">
    <name type="scientific">Fonsecaea multimorphosa CBS 102226</name>
    <dbReference type="NCBI Taxonomy" id="1442371"/>
    <lineage>
        <taxon>Eukaryota</taxon>
        <taxon>Fungi</taxon>
        <taxon>Dikarya</taxon>
        <taxon>Ascomycota</taxon>
        <taxon>Pezizomycotina</taxon>
        <taxon>Eurotiomycetes</taxon>
        <taxon>Chaetothyriomycetidae</taxon>
        <taxon>Chaetothyriales</taxon>
        <taxon>Herpotrichiellaceae</taxon>
        <taxon>Fonsecaea</taxon>
    </lineage>
</organism>
<evidence type="ECO:0000313" key="5">
    <source>
        <dbReference type="Proteomes" id="UP000053411"/>
    </source>
</evidence>
<evidence type="ECO:0000259" key="3">
    <source>
        <dbReference type="Pfam" id="PF07859"/>
    </source>
</evidence>
<accession>A0A0D2JG10</accession>
<feature type="transmembrane region" description="Helical" evidence="2">
    <location>
        <begin position="96"/>
        <end position="117"/>
    </location>
</feature>
<dbReference type="STRING" id="1442371.A0A0D2JG10"/>
<keyword evidence="2" id="KW-0812">Transmembrane</keyword>
<dbReference type="RefSeq" id="XP_016626215.1">
    <property type="nucleotide sequence ID" value="XM_016782663.1"/>
</dbReference>
<dbReference type="Gene3D" id="3.40.50.1820">
    <property type="entry name" value="alpha/beta hydrolase"/>
    <property type="match status" value="1"/>
</dbReference>
<dbReference type="Proteomes" id="UP000053411">
    <property type="component" value="Unassembled WGS sequence"/>
</dbReference>
<sequence>METDAQSRDLSQCILVILLMWIFADGNVFDLSHWPAAGMTTPWDVNRIHTFITTHFIGRNLRWDDVSQQTSHLRRLLENPEYENRDSMTWTYRFNWLMNAAIVYVGAISGTVTRDFLKPRALPVEAMSRWLSRQFDAPFTVQDLEYHLIHWVIIFSGCAGEAQHNLNYSAVRVDWTMAKYLMVPLTPLAPNISGQFCGPYRRFHEDVEQWYPPRVWRNRITPMSPYDTKTGLLFNFDADTYDYRVSREVLVRQFVPLRNERRDMPVIVWFAGGGWMLGDISGDNNILSHISARDGAYRRQQFPIPHDDALEIANSVRNRVGRKDVVLAGVSSGGNLAAATALAWSAQGHPPAGLLLVAPSLDNTWECEERWRENWDAPWLTPEAMRFFQNRCFQGPGDRSRDNWRASPLYADQRTIESTRAFPTKVVAMAGDILCRESIDFVTRLEAANCGPTLSVFPYGHTGLLMQGIVGTALLEEMMDWIKQRANNDMDMDMDTN</sequence>
<evidence type="ECO:0000313" key="4">
    <source>
        <dbReference type="EMBL" id="KIX92092.1"/>
    </source>
</evidence>
<evidence type="ECO:0000256" key="2">
    <source>
        <dbReference type="SAM" id="Phobius"/>
    </source>
</evidence>
<dbReference type="Pfam" id="PF07859">
    <property type="entry name" value="Abhydrolase_3"/>
    <property type="match status" value="1"/>
</dbReference>
<dbReference type="VEuPathDB" id="FungiDB:Z520_12176"/>
<keyword evidence="2" id="KW-0472">Membrane</keyword>
<dbReference type="PANTHER" id="PTHR48081">
    <property type="entry name" value="AB HYDROLASE SUPERFAMILY PROTEIN C4A8.06C"/>
    <property type="match status" value="1"/>
</dbReference>
<dbReference type="GO" id="GO:0016787">
    <property type="term" value="F:hydrolase activity"/>
    <property type="evidence" value="ECO:0007669"/>
    <property type="project" value="UniProtKB-KW"/>
</dbReference>
<keyword evidence="2" id="KW-1133">Transmembrane helix</keyword>